<proteinExistence type="predicted"/>
<reference evidence="1" key="1">
    <citation type="submission" date="2016-07" db="EMBL/GenBank/DDBJ databases">
        <authorList>
            <person name="Bretaudeau A."/>
        </authorList>
    </citation>
    <scope>NUCLEOTIDE SEQUENCE</scope>
    <source>
        <strain evidence="1">Rice</strain>
        <tissue evidence="1">Whole body</tissue>
    </source>
</reference>
<dbReference type="AlphaFoldDB" id="A0A2H1W445"/>
<organism evidence="1">
    <name type="scientific">Spodoptera frugiperda</name>
    <name type="common">Fall armyworm</name>
    <dbReference type="NCBI Taxonomy" id="7108"/>
    <lineage>
        <taxon>Eukaryota</taxon>
        <taxon>Metazoa</taxon>
        <taxon>Ecdysozoa</taxon>
        <taxon>Arthropoda</taxon>
        <taxon>Hexapoda</taxon>
        <taxon>Insecta</taxon>
        <taxon>Pterygota</taxon>
        <taxon>Neoptera</taxon>
        <taxon>Endopterygota</taxon>
        <taxon>Lepidoptera</taxon>
        <taxon>Glossata</taxon>
        <taxon>Ditrysia</taxon>
        <taxon>Noctuoidea</taxon>
        <taxon>Noctuidae</taxon>
        <taxon>Amphipyrinae</taxon>
        <taxon>Spodoptera</taxon>
    </lineage>
</organism>
<protein>
    <submittedName>
        <fullName evidence="1">SFRICE_029906</fullName>
    </submittedName>
</protein>
<evidence type="ECO:0000313" key="1">
    <source>
        <dbReference type="EMBL" id="SOQ47861.1"/>
    </source>
</evidence>
<dbReference type="EMBL" id="ODYU01006211">
    <property type="protein sequence ID" value="SOQ47861.1"/>
    <property type="molecule type" value="Genomic_DNA"/>
</dbReference>
<accession>A0A2H1W445</accession>
<gene>
    <name evidence="1" type="ORF">SFRICE_029906</name>
</gene>
<name>A0A2H1W445_SPOFR</name>
<sequence>MKKNGMFKNFSLVSRSLESCSIYGNKLTPYYMQLITQMVKSGYTLRAVMCASAYSFEDKRRDDMTRYLSFFRHESPSLKPGKYEVWQVRERTNLDRRR</sequence>